<feature type="region of interest" description="Disordered" evidence="1">
    <location>
        <begin position="91"/>
        <end position="113"/>
    </location>
</feature>
<evidence type="ECO:0000313" key="3">
    <source>
        <dbReference type="Proteomes" id="UP001142055"/>
    </source>
</evidence>
<evidence type="ECO:0000256" key="1">
    <source>
        <dbReference type="SAM" id="MobiDB-lite"/>
    </source>
</evidence>
<dbReference type="AlphaFoldDB" id="A0A9Q0MD37"/>
<dbReference type="Proteomes" id="UP001142055">
    <property type="component" value="Chromosome 1"/>
</dbReference>
<feature type="region of interest" description="Disordered" evidence="1">
    <location>
        <begin position="242"/>
        <end position="267"/>
    </location>
</feature>
<organism evidence="2 3">
    <name type="scientific">Blomia tropicalis</name>
    <name type="common">Mite</name>
    <dbReference type="NCBI Taxonomy" id="40697"/>
    <lineage>
        <taxon>Eukaryota</taxon>
        <taxon>Metazoa</taxon>
        <taxon>Ecdysozoa</taxon>
        <taxon>Arthropoda</taxon>
        <taxon>Chelicerata</taxon>
        <taxon>Arachnida</taxon>
        <taxon>Acari</taxon>
        <taxon>Acariformes</taxon>
        <taxon>Sarcoptiformes</taxon>
        <taxon>Astigmata</taxon>
        <taxon>Glycyphagoidea</taxon>
        <taxon>Echimyopodidae</taxon>
        <taxon>Blomia</taxon>
    </lineage>
</organism>
<protein>
    <submittedName>
        <fullName evidence="2">Uncharacterized protein</fullName>
    </submittedName>
</protein>
<name>A0A9Q0MD37_BLOTA</name>
<dbReference type="EMBL" id="JAPWDV010000001">
    <property type="protein sequence ID" value="KAJ6223499.1"/>
    <property type="molecule type" value="Genomic_DNA"/>
</dbReference>
<accession>A0A9Q0MD37</accession>
<gene>
    <name evidence="2" type="ORF">RDWZM_002044</name>
</gene>
<reference evidence="2" key="1">
    <citation type="submission" date="2022-12" db="EMBL/GenBank/DDBJ databases">
        <title>Genome assemblies of Blomia tropicalis.</title>
        <authorList>
            <person name="Cui Y."/>
        </authorList>
    </citation>
    <scope>NUCLEOTIDE SEQUENCE</scope>
    <source>
        <tissue evidence="2">Adult mites</tissue>
    </source>
</reference>
<evidence type="ECO:0000313" key="2">
    <source>
        <dbReference type="EMBL" id="KAJ6223499.1"/>
    </source>
</evidence>
<comment type="caution">
    <text evidence="2">The sequence shown here is derived from an EMBL/GenBank/DDBJ whole genome shotgun (WGS) entry which is preliminary data.</text>
</comment>
<sequence length="424" mass="49302">MNGFHPIHNRLNRFVPTRLTTSIPNDYVQQRTQVQRSPPLLIDSNATKNRVQNNQSLASHQRIVLNNIQDIINSLKRIKVDDKHDNTTNGNLWTTKKMTTSSTSTTTSTTTTTTARPLIQRTQWINPFFTFSTKPNVPNIRSNYSRTITDYDHNKFMGHLKSLLHEKRINYGEVDRVLADVNPYGRRISMPSISDQSLAESQNTEDRNINRYQQSRMYNHSQFMDDTDDVWLRMASSYSPNGIKHSTPQKFSSSDITSNPVQHNRQSKLYSNDDRSMNIVSNLIEIARQPVHYDPKRSTIVRYPTTRLIGWENERQSNSSFFTDSDRNWPQYFQDVEKKIDARTNAIKQQQHNKDLDGIDLLVYFRPNMLEALHLLIIIICIDDKIDAFNHQNFTFNGDFDGISPTFASGKQQQFMKIRTRIPL</sequence>
<keyword evidence="3" id="KW-1185">Reference proteome</keyword>
<proteinExistence type="predicted"/>
<feature type="compositionally biased region" description="Low complexity" evidence="1">
    <location>
        <begin position="94"/>
        <end position="113"/>
    </location>
</feature>